<dbReference type="Pfam" id="PF00675">
    <property type="entry name" value="Peptidase_M16"/>
    <property type="match status" value="1"/>
</dbReference>
<gene>
    <name evidence="12" type="ORF">SAMN05444148_0109</name>
</gene>
<keyword evidence="13" id="KW-1185">Reference proteome</keyword>
<dbReference type="RefSeq" id="WP_083573283.1">
    <property type="nucleotide sequence ID" value="NZ_FQWS01000001.1"/>
</dbReference>
<dbReference type="PROSITE" id="PS00143">
    <property type="entry name" value="INSULINASE"/>
    <property type="match status" value="1"/>
</dbReference>
<organism evidence="12 13">
    <name type="scientific">Winogradskyella jejuensis</name>
    <dbReference type="NCBI Taxonomy" id="1089305"/>
    <lineage>
        <taxon>Bacteria</taxon>
        <taxon>Pseudomonadati</taxon>
        <taxon>Bacteroidota</taxon>
        <taxon>Flavobacteriia</taxon>
        <taxon>Flavobacteriales</taxon>
        <taxon>Flavobacteriaceae</taxon>
        <taxon>Winogradskyella</taxon>
    </lineage>
</organism>
<evidence type="ECO:0000256" key="7">
    <source>
        <dbReference type="ARBA" id="ARBA00023049"/>
    </source>
</evidence>
<evidence type="ECO:0000256" key="2">
    <source>
        <dbReference type="ARBA" id="ARBA00007261"/>
    </source>
</evidence>
<dbReference type="InterPro" id="IPR011249">
    <property type="entry name" value="Metalloenz_LuxS/M16"/>
</dbReference>
<evidence type="ECO:0000259" key="10">
    <source>
        <dbReference type="Pfam" id="PF00675"/>
    </source>
</evidence>
<feature type="signal peptide" evidence="9">
    <location>
        <begin position="1"/>
        <end position="25"/>
    </location>
</feature>
<feature type="domain" description="Peptidase M16 N-terminal" evidence="10">
    <location>
        <begin position="66"/>
        <end position="204"/>
    </location>
</feature>
<evidence type="ECO:0000256" key="5">
    <source>
        <dbReference type="ARBA" id="ARBA00022801"/>
    </source>
</evidence>
<evidence type="ECO:0000256" key="6">
    <source>
        <dbReference type="ARBA" id="ARBA00022833"/>
    </source>
</evidence>
<protein>
    <submittedName>
        <fullName evidence="12">Zinc protease</fullName>
    </submittedName>
</protein>
<dbReference type="Gene3D" id="3.30.830.10">
    <property type="entry name" value="Metalloenzyme, LuxS/M16 peptidase-like"/>
    <property type="match status" value="4"/>
</dbReference>
<keyword evidence="9" id="KW-0732">Signal</keyword>
<keyword evidence="6" id="KW-0862">Zinc</keyword>
<dbReference type="AlphaFoldDB" id="A0A1M5JPS0"/>
<dbReference type="Pfam" id="PF05193">
    <property type="entry name" value="Peptidase_M16_C"/>
    <property type="match status" value="2"/>
</dbReference>
<accession>A0A1M5JPS0</accession>
<dbReference type="PANTHER" id="PTHR43690">
    <property type="entry name" value="NARDILYSIN"/>
    <property type="match status" value="1"/>
</dbReference>
<dbReference type="InterPro" id="IPR007863">
    <property type="entry name" value="Peptidase_M16_C"/>
</dbReference>
<evidence type="ECO:0000256" key="4">
    <source>
        <dbReference type="ARBA" id="ARBA00022723"/>
    </source>
</evidence>
<feature type="domain" description="Peptidase M16 C-terminal" evidence="11">
    <location>
        <begin position="222"/>
        <end position="403"/>
    </location>
</feature>
<comment type="cofactor">
    <cofactor evidence="1">
        <name>Zn(2+)</name>
        <dbReference type="ChEBI" id="CHEBI:29105"/>
    </cofactor>
</comment>
<comment type="similarity">
    <text evidence="2 8">Belongs to the peptidase M16 family.</text>
</comment>
<keyword evidence="3 12" id="KW-0645">Protease</keyword>
<keyword evidence="7" id="KW-0482">Metalloprotease</keyword>
<dbReference type="GO" id="GO:0004222">
    <property type="term" value="F:metalloendopeptidase activity"/>
    <property type="evidence" value="ECO:0007669"/>
    <property type="project" value="InterPro"/>
</dbReference>
<evidence type="ECO:0000256" key="8">
    <source>
        <dbReference type="RuleBase" id="RU004447"/>
    </source>
</evidence>
<evidence type="ECO:0000259" key="11">
    <source>
        <dbReference type="Pfam" id="PF05193"/>
    </source>
</evidence>
<dbReference type="OrthoDB" id="9811314at2"/>
<evidence type="ECO:0000256" key="1">
    <source>
        <dbReference type="ARBA" id="ARBA00001947"/>
    </source>
</evidence>
<dbReference type="SUPFAM" id="SSF63411">
    <property type="entry name" value="LuxS/MPP-like metallohydrolase"/>
    <property type="match status" value="4"/>
</dbReference>
<evidence type="ECO:0000313" key="13">
    <source>
        <dbReference type="Proteomes" id="UP000184522"/>
    </source>
</evidence>
<dbReference type="GO" id="GO:0006508">
    <property type="term" value="P:proteolysis"/>
    <property type="evidence" value="ECO:0007669"/>
    <property type="project" value="UniProtKB-KW"/>
</dbReference>
<dbReference type="InterPro" id="IPR050626">
    <property type="entry name" value="Peptidase_M16"/>
</dbReference>
<name>A0A1M5JPS0_9FLAO</name>
<sequence>MKTSFYRLIRFAFCSFLAFSISANAQVTTSPENQKTGTIPSDNLPITPDVKIGKLPNGLTYYIQNNGKPEDKVELRLAIKAGSILETEDQVGLAHFMEHMNFNGTKNFKKNELVDYLQGIGVEFGADLNAYTSFDETVYILPIPSDDPEKLDKGFQILNDWAGNALLTEKDIDEERGVVIEEYRTRLGAATRMQKNYLDKIAYKSRYAERLPIGTKENLETFDYESVRNFQKDWYRPNLMAVIAVGDLDVETLEKKIIENFSDLKNPENPKPRQEYGSENHEGTLVAIEWDEEATSSQVQIYYKDKGQPQKTLTVKDYRDNVVEGLFDQMINNRLAEFSNKPNPPFIFGFSYKGQIIGNKEAYQSFAQTNETGQMAALKTLLEENERVKRYGFKASEFERAKKDYLVRLERAYKNRDKLESNRIVGRYVQHFLKENPVPGEEWSYNFAQKELPNIKLSEVNALIKDFLHDDNRLVVLTGPKKDGLKKVTEEEVIALLDEVKTSDIKDYEDEAVRSEMMSEKPEKGSIVDTKVNNAGQLNETTTLTLSNGARITYKKTDFKNDEVLFDAFSYGGSSLYSDEDFLQVVYANGGLAEASLDGLSKNDMTKMMSGKIARVRPSIGAFSENLRGSASPKDLETMFQMIHLYFTKLDKDDEAFASYVSKQKAFLSNIASNPNISFSIEVGKFLNEGNPRFSGLPSPEDLDKANYALAYEKYKERFANAGDFNFYFVGNVDEAKIKDLAETYIASLPDNGKRETYNVPTFRPKYGANELVVRKGTEPKSQVRLSWSGETQYDVDEARAFNALAEALSIKLIEKLREEEGGVYGAGARGSISKIPYGSYNFSISFPCAPENVDKLIDASIAEVQKLIDNGPTDEDLDKVKKAKLLSRKDQLEQNRFWLNVIRSADYNKSDINNVLKYEENINALTKKDLQNVAQKYLTKGYLRAVLLPEE</sequence>
<proteinExistence type="inferred from homology"/>
<feature type="chain" id="PRO_5012612540" evidence="9">
    <location>
        <begin position="26"/>
        <end position="952"/>
    </location>
</feature>
<feature type="domain" description="Peptidase M16 C-terminal" evidence="11">
    <location>
        <begin position="714"/>
        <end position="884"/>
    </location>
</feature>
<dbReference type="GO" id="GO:0046872">
    <property type="term" value="F:metal ion binding"/>
    <property type="evidence" value="ECO:0007669"/>
    <property type="project" value="UniProtKB-KW"/>
</dbReference>
<dbReference type="InterPro" id="IPR011765">
    <property type="entry name" value="Pept_M16_N"/>
</dbReference>
<dbReference type="EMBL" id="FQWS01000001">
    <property type="protein sequence ID" value="SHG42582.1"/>
    <property type="molecule type" value="Genomic_DNA"/>
</dbReference>
<evidence type="ECO:0000256" key="3">
    <source>
        <dbReference type="ARBA" id="ARBA00022670"/>
    </source>
</evidence>
<dbReference type="Proteomes" id="UP000184522">
    <property type="component" value="Unassembled WGS sequence"/>
</dbReference>
<evidence type="ECO:0000256" key="9">
    <source>
        <dbReference type="SAM" id="SignalP"/>
    </source>
</evidence>
<keyword evidence="4" id="KW-0479">Metal-binding</keyword>
<reference evidence="13" key="1">
    <citation type="submission" date="2016-11" db="EMBL/GenBank/DDBJ databases">
        <authorList>
            <person name="Varghese N."/>
            <person name="Submissions S."/>
        </authorList>
    </citation>
    <scope>NUCLEOTIDE SEQUENCE [LARGE SCALE GENOMIC DNA]</scope>
    <source>
        <strain evidence="13">DSM 25330</strain>
    </source>
</reference>
<dbReference type="STRING" id="1089305.SAMN05444148_0109"/>
<dbReference type="PANTHER" id="PTHR43690:SF34">
    <property type="entry name" value="ZINC PROTEASE PQQL-LIKE"/>
    <property type="match status" value="1"/>
</dbReference>
<evidence type="ECO:0000313" key="12">
    <source>
        <dbReference type="EMBL" id="SHG42582.1"/>
    </source>
</evidence>
<keyword evidence="5" id="KW-0378">Hydrolase</keyword>
<dbReference type="InterPro" id="IPR001431">
    <property type="entry name" value="Pept_M16_Zn_BS"/>
</dbReference>